<proteinExistence type="predicted"/>
<dbReference type="Gene3D" id="3.30.70.270">
    <property type="match status" value="1"/>
</dbReference>
<dbReference type="Pfam" id="PF00990">
    <property type="entry name" value="GGDEF"/>
    <property type="match status" value="1"/>
</dbReference>
<dbReference type="GO" id="GO:1902201">
    <property type="term" value="P:negative regulation of bacterial-type flagellum-dependent cell motility"/>
    <property type="evidence" value="ECO:0007669"/>
    <property type="project" value="TreeGrafter"/>
</dbReference>
<reference evidence="2" key="1">
    <citation type="submission" date="2013-08" db="EMBL/GenBank/DDBJ databases">
        <authorList>
            <person name="Mendez C."/>
            <person name="Richter M."/>
            <person name="Ferrer M."/>
            <person name="Sanchez J."/>
        </authorList>
    </citation>
    <scope>NUCLEOTIDE SEQUENCE</scope>
</reference>
<dbReference type="CDD" id="cd01949">
    <property type="entry name" value="GGDEF"/>
    <property type="match status" value="1"/>
</dbReference>
<dbReference type="InterPro" id="IPR029787">
    <property type="entry name" value="Nucleotide_cyclase"/>
</dbReference>
<dbReference type="GO" id="GO:0052621">
    <property type="term" value="F:diguanylate cyclase activity"/>
    <property type="evidence" value="ECO:0007669"/>
    <property type="project" value="TreeGrafter"/>
</dbReference>
<dbReference type="PANTHER" id="PTHR45138">
    <property type="entry name" value="REGULATORY COMPONENTS OF SENSORY TRANSDUCTION SYSTEM"/>
    <property type="match status" value="1"/>
</dbReference>
<evidence type="ECO:0000313" key="2">
    <source>
        <dbReference type="EMBL" id="EQD59993.1"/>
    </source>
</evidence>
<evidence type="ECO:0000259" key="1">
    <source>
        <dbReference type="PROSITE" id="PS50887"/>
    </source>
</evidence>
<name>T1ATZ1_9ZZZZ</name>
<dbReference type="GO" id="GO:0043709">
    <property type="term" value="P:cell adhesion involved in single-species biofilm formation"/>
    <property type="evidence" value="ECO:0007669"/>
    <property type="project" value="TreeGrafter"/>
</dbReference>
<dbReference type="SMART" id="SM00267">
    <property type="entry name" value="GGDEF"/>
    <property type="match status" value="1"/>
</dbReference>
<feature type="non-terminal residue" evidence="2">
    <location>
        <position position="299"/>
    </location>
</feature>
<dbReference type="InterPro" id="IPR000160">
    <property type="entry name" value="GGDEF_dom"/>
</dbReference>
<dbReference type="SUPFAM" id="SSF55073">
    <property type="entry name" value="Nucleotide cyclase"/>
    <property type="match status" value="1"/>
</dbReference>
<dbReference type="InterPro" id="IPR043128">
    <property type="entry name" value="Rev_trsase/Diguanyl_cyclase"/>
</dbReference>
<dbReference type="GO" id="GO:0005886">
    <property type="term" value="C:plasma membrane"/>
    <property type="evidence" value="ECO:0007669"/>
    <property type="project" value="TreeGrafter"/>
</dbReference>
<dbReference type="PANTHER" id="PTHR45138:SF9">
    <property type="entry name" value="DIGUANYLATE CYCLASE DGCM-RELATED"/>
    <property type="match status" value="1"/>
</dbReference>
<accession>T1ATZ1</accession>
<dbReference type="AlphaFoldDB" id="T1ATZ1"/>
<dbReference type="PROSITE" id="PS50887">
    <property type="entry name" value="GGDEF"/>
    <property type="match status" value="1"/>
</dbReference>
<protein>
    <submittedName>
        <fullName evidence="2">Diguanylate cyclase</fullName>
    </submittedName>
</protein>
<comment type="caution">
    <text evidence="2">The sequence shown here is derived from an EMBL/GenBank/DDBJ whole genome shotgun (WGS) entry which is preliminary data.</text>
</comment>
<reference evidence="2" key="2">
    <citation type="journal article" date="2014" name="ISME J.">
        <title>Microbial stratification in low pH oxic and suboxic macroscopic growths along an acid mine drainage.</title>
        <authorList>
            <person name="Mendez-Garcia C."/>
            <person name="Mesa V."/>
            <person name="Sprenger R.R."/>
            <person name="Richter M."/>
            <person name="Diez M.S."/>
            <person name="Solano J."/>
            <person name="Bargiela R."/>
            <person name="Golyshina O.V."/>
            <person name="Manteca A."/>
            <person name="Ramos J.L."/>
            <person name="Gallego J.R."/>
            <person name="Llorente I."/>
            <person name="Martins Dos Santos V.A."/>
            <person name="Jensen O.N."/>
            <person name="Pelaez A.I."/>
            <person name="Sanchez J."/>
            <person name="Ferrer M."/>
        </authorList>
    </citation>
    <scope>NUCLEOTIDE SEQUENCE</scope>
</reference>
<organism evidence="2">
    <name type="scientific">mine drainage metagenome</name>
    <dbReference type="NCBI Taxonomy" id="410659"/>
    <lineage>
        <taxon>unclassified sequences</taxon>
        <taxon>metagenomes</taxon>
        <taxon>ecological metagenomes</taxon>
    </lineage>
</organism>
<gene>
    <name evidence="2" type="ORF">B1A_10322</name>
</gene>
<feature type="domain" description="GGDEF" evidence="1">
    <location>
        <begin position="201"/>
        <end position="299"/>
    </location>
</feature>
<dbReference type="InterPro" id="IPR050469">
    <property type="entry name" value="Diguanylate_Cyclase"/>
</dbReference>
<dbReference type="NCBIfam" id="TIGR00254">
    <property type="entry name" value="GGDEF"/>
    <property type="match status" value="1"/>
</dbReference>
<dbReference type="EMBL" id="AUZX01007347">
    <property type="protein sequence ID" value="EQD59993.1"/>
    <property type="molecule type" value="Genomic_DNA"/>
</dbReference>
<sequence>MLYQQSREESAEILRRVLQLMSPHPAGYHPLSYTVWYEHAAQLNPPLSQEVEKLLASASPVSDADVRRLHALHIAARDVEMFELAQRDLRELIGRTEQDTADAEETLGHFTETLAAAAQQMAEPEAVPALIGSLLAQSEQVCSRLSALHAQLARQREEVVGIIERLERAHIEPQRDPLTQLANLNGLHRAIEGEDDPHGLMDVVLLAIDIDYFKRINDTHGHVVGDKVLVKVAGILRERLNGADLAVRIGGDEFAVLLARQSMAAAAALAETIRSAAQRMLIVHTDGAQFAGDVTLSIG</sequence>